<evidence type="ECO:0000256" key="1">
    <source>
        <dbReference type="SAM" id="SignalP"/>
    </source>
</evidence>
<proteinExistence type="predicted"/>
<comment type="caution">
    <text evidence="2">The sequence shown here is derived from an EMBL/GenBank/DDBJ whole genome shotgun (WGS) entry which is preliminary data.</text>
</comment>
<accession>A0A840D9H7</accession>
<evidence type="ECO:0008006" key="4">
    <source>
        <dbReference type="Google" id="ProtNLM"/>
    </source>
</evidence>
<dbReference type="RefSeq" id="WP_183209129.1">
    <property type="nucleotide sequence ID" value="NZ_JACIER010000014.1"/>
</dbReference>
<evidence type="ECO:0000313" key="3">
    <source>
        <dbReference type="Proteomes" id="UP000560658"/>
    </source>
</evidence>
<name>A0A840D9H7_9BACE</name>
<dbReference type="Pfam" id="PF13149">
    <property type="entry name" value="Mfa_like_1"/>
    <property type="match status" value="1"/>
</dbReference>
<organism evidence="2 3">
    <name type="scientific">Bacteroides reticulotermitis</name>
    <dbReference type="NCBI Taxonomy" id="1133319"/>
    <lineage>
        <taxon>Bacteria</taxon>
        <taxon>Pseudomonadati</taxon>
        <taxon>Bacteroidota</taxon>
        <taxon>Bacteroidia</taxon>
        <taxon>Bacteroidales</taxon>
        <taxon>Bacteroidaceae</taxon>
        <taxon>Bacteroides</taxon>
    </lineage>
</organism>
<sequence>MKSNLVFRSLLLLAAGCAFHSCSEELVESNVPATGRNEISFRVNGSKMTKAATTTLATLNNFTLTALTGSTPDIVMDAVSVVRSQDGSLWEYSPKTLWPATQVNFFAYSPANTPNVTAGFKTKTDHTLTYTVPTEAQKQEDFLVAVQEKTAAAGNTTVTLNFKHALSRVLVNARTATQLKDIPVTVTKVTFKNLATTGTLQLAKDVPASTGTPAKTVSKGWPMDDTPLLYAAGFTNTEIADGSFDPAYVTLWTGVTGKESYEFNLVIGTGAGTSPLEAIDINVNMQSKHSGVCAETTFRKIVVLLSSHFSFTSIPEFVFGLHI</sequence>
<dbReference type="AlphaFoldDB" id="A0A840D9H7"/>
<gene>
    <name evidence="2" type="ORF">GGR06_003077</name>
</gene>
<dbReference type="CDD" id="cd13120">
    <property type="entry name" value="BF2867_like_N"/>
    <property type="match status" value="1"/>
</dbReference>
<protein>
    <recommendedName>
        <fullName evidence="4">Fimbrillin family protein</fullName>
    </recommendedName>
</protein>
<feature type="chain" id="PRO_5032803936" description="Fimbrillin family protein" evidence="1">
    <location>
        <begin position="21"/>
        <end position="323"/>
    </location>
</feature>
<dbReference type="Proteomes" id="UP000560658">
    <property type="component" value="Unassembled WGS sequence"/>
</dbReference>
<keyword evidence="3" id="KW-1185">Reference proteome</keyword>
<dbReference type="InterPro" id="IPR025049">
    <property type="entry name" value="Mfa-like_1"/>
</dbReference>
<keyword evidence="1" id="KW-0732">Signal</keyword>
<evidence type="ECO:0000313" key="2">
    <source>
        <dbReference type="EMBL" id="MBB4045265.1"/>
    </source>
</evidence>
<dbReference type="EMBL" id="JACIER010000014">
    <property type="protein sequence ID" value="MBB4045265.1"/>
    <property type="molecule type" value="Genomic_DNA"/>
</dbReference>
<reference evidence="2" key="1">
    <citation type="submission" date="2020-08" db="EMBL/GenBank/DDBJ databases">
        <title>Genomic Encyclopedia of Type Strains, Phase IV (KMG-IV): sequencing the most valuable type-strain genomes for metagenomic binning, comparative biology and taxonomic classification.</title>
        <authorList>
            <person name="Goeker M."/>
        </authorList>
    </citation>
    <scope>NUCLEOTIDE SEQUENCE [LARGE SCALE GENOMIC DNA]</scope>
    <source>
        <strain evidence="2">DSM 105720</strain>
    </source>
</reference>
<feature type="signal peptide" evidence="1">
    <location>
        <begin position="1"/>
        <end position="20"/>
    </location>
</feature>
<dbReference type="InterPro" id="IPR042278">
    <property type="entry name" value="Mfa-like_1_N"/>
</dbReference>
<dbReference type="Gene3D" id="2.60.40.2620">
    <property type="entry name" value="Fimbrillin-like"/>
    <property type="match status" value="1"/>
</dbReference>